<keyword evidence="1" id="KW-0547">Nucleotide-binding</keyword>
<proteinExistence type="predicted"/>
<organism evidence="4 5">
    <name type="scientific">Desulfosporosinus orientis (strain ATCC 19365 / DSM 765 / NCIMB 8382 / VKM B-1628 / Singapore I)</name>
    <name type="common">Desulfotomaculum orientis</name>
    <dbReference type="NCBI Taxonomy" id="768706"/>
    <lineage>
        <taxon>Bacteria</taxon>
        <taxon>Bacillati</taxon>
        <taxon>Bacillota</taxon>
        <taxon>Clostridia</taxon>
        <taxon>Eubacteriales</taxon>
        <taxon>Desulfitobacteriaceae</taxon>
        <taxon>Desulfosporosinus</taxon>
    </lineage>
</organism>
<dbReference type="RefSeq" id="WP_014183519.1">
    <property type="nucleotide sequence ID" value="NC_016584.1"/>
</dbReference>
<protein>
    <submittedName>
        <fullName evidence="4">Stage III sporulation protein AA</fullName>
    </submittedName>
</protein>
<dbReference type="AlphaFoldDB" id="G7W851"/>
<evidence type="ECO:0000256" key="2">
    <source>
        <dbReference type="ARBA" id="ARBA00022840"/>
    </source>
</evidence>
<dbReference type="GO" id="GO:0005524">
    <property type="term" value="F:ATP binding"/>
    <property type="evidence" value="ECO:0007669"/>
    <property type="project" value="UniProtKB-KW"/>
</dbReference>
<reference evidence="5" key="1">
    <citation type="submission" date="2011-11" db="EMBL/GenBank/DDBJ databases">
        <title>Complete sequence of Desulfosporosinus orientis DSM 765.</title>
        <authorList>
            <person name="Lucas S."/>
            <person name="Han J."/>
            <person name="Lapidus A."/>
            <person name="Cheng J.-F."/>
            <person name="Goodwin L."/>
            <person name="Pitluck S."/>
            <person name="Peters L."/>
            <person name="Ovchinnikova G."/>
            <person name="Teshima H."/>
            <person name="Detter J.C."/>
            <person name="Han C."/>
            <person name="Tapia R."/>
            <person name="Land M."/>
            <person name="Hauser L."/>
            <person name="Kyrpides N."/>
            <person name="Ivanova N."/>
            <person name="Pagani I."/>
            <person name="Pester M."/>
            <person name="Spring S."/>
            <person name="Ollivier B."/>
            <person name="Rattei T."/>
            <person name="Klenk H.-P."/>
            <person name="Wagner M."/>
            <person name="Loy A."/>
            <person name="Woyke T."/>
        </authorList>
    </citation>
    <scope>NUCLEOTIDE SEQUENCE [LARGE SCALE GENOMIC DNA]</scope>
    <source>
        <strain evidence="5">ATCC 19365 / DSM 765 / NCIMB 8382 / VKM B-1628</strain>
    </source>
</reference>
<reference evidence="4 5" key="2">
    <citation type="journal article" date="2012" name="J. Bacteriol.">
        <title>Complete genome sequences of Desulfosporosinus orientis DSM765T, Desulfosporosinus youngiae DSM17734T, Desulfosporosinus meridiei DSM13257T, and Desulfosporosinus acidiphilus DSM22704T.</title>
        <authorList>
            <person name="Pester M."/>
            <person name="Brambilla E."/>
            <person name="Alazard D."/>
            <person name="Rattei T."/>
            <person name="Weinmaier T."/>
            <person name="Han J."/>
            <person name="Lucas S."/>
            <person name="Lapidus A."/>
            <person name="Cheng J.F."/>
            <person name="Goodwin L."/>
            <person name="Pitluck S."/>
            <person name="Peters L."/>
            <person name="Ovchinnikova G."/>
            <person name="Teshima H."/>
            <person name="Detter J.C."/>
            <person name="Han C.S."/>
            <person name="Tapia R."/>
            <person name="Land M.L."/>
            <person name="Hauser L."/>
            <person name="Kyrpides N.C."/>
            <person name="Ivanova N.N."/>
            <person name="Pagani I."/>
            <person name="Huntmann M."/>
            <person name="Wei C.L."/>
            <person name="Davenport K.W."/>
            <person name="Daligault H."/>
            <person name="Chain P.S."/>
            <person name="Chen A."/>
            <person name="Mavromatis K."/>
            <person name="Markowitz V."/>
            <person name="Szeto E."/>
            <person name="Mikhailova N."/>
            <person name="Pati A."/>
            <person name="Wagner M."/>
            <person name="Woyke T."/>
            <person name="Ollivier B."/>
            <person name="Klenk H.P."/>
            <person name="Spring S."/>
            <person name="Loy A."/>
        </authorList>
    </citation>
    <scope>NUCLEOTIDE SEQUENCE [LARGE SCALE GENOMIC DNA]</scope>
    <source>
        <strain evidence="5">ATCC 19365 / DSM 765 / NCIMB 8382 / VKM B-1628</strain>
    </source>
</reference>
<sequence>MSLHYTLSVAQTPKVIPNNTTKVFQNEKRLPVQQSADLWADMARWFGDDIRSILANLKDVAFHETEELRLRAGQPFQIRTLAKDLFINKEGEATSPQKAYVVKHEDLVSALERMTQSSVYAAEEDFRQGFITLPGGNRVGITGKIILLHGNIQTIKHISSLNLRIARDISGLASKILPLLLSDDGNVRHTLIISPPRAGKTTFLRDLIRSISNGVPQIGLRGLTVGVVDERGELAGMWQGVPTYDLGLQTDIMDSCPKASGLSMLVRSMSPQVVAMDEIGHMDDVAAITDALRTGVRILCTAHASSFEEAHRRPAIAALLDQGVFERLVVLSRRLGPGSIEGVYDLNSGRILS</sequence>
<evidence type="ECO:0000259" key="3">
    <source>
        <dbReference type="SMART" id="SM00382"/>
    </source>
</evidence>
<dbReference type="PANTHER" id="PTHR20953:SF3">
    <property type="entry name" value="P-LOOP CONTAINING NUCLEOSIDE TRIPHOSPHATE HYDROLASES SUPERFAMILY PROTEIN"/>
    <property type="match status" value="1"/>
</dbReference>
<dbReference type="InterPro" id="IPR027417">
    <property type="entry name" value="P-loop_NTPase"/>
</dbReference>
<gene>
    <name evidence="4" type="ordered locus">Desor_1023</name>
</gene>
<name>G7W851_DESOD</name>
<keyword evidence="2" id="KW-0067">ATP-binding</keyword>
<dbReference type="HOGENOM" id="CLU_052793_0_0_9"/>
<dbReference type="eggNOG" id="COG3854">
    <property type="taxonomic scope" value="Bacteria"/>
</dbReference>
<dbReference type="Proteomes" id="UP000006346">
    <property type="component" value="Chromosome"/>
</dbReference>
<dbReference type="STRING" id="768706.Desor_1023"/>
<evidence type="ECO:0000256" key="1">
    <source>
        <dbReference type="ARBA" id="ARBA00022741"/>
    </source>
</evidence>
<dbReference type="Gene3D" id="3.40.50.300">
    <property type="entry name" value="P-loop containing nucleotide triphosphate hydrolases"/>
    <property type="match status" value="1"/>
</dbReference>
<evidence type="ECO:0000313" key="5">
    <source>
        <dbReference type="Proteomes" id="UP000006346"/>
    </source>
</evidence>
<dbReference type="InterPro" id="IPR003593">
    <property type="entry name" value="AAA+_ATPase"/>
</dbReference>
<dbReference type="KEGG" id="dor:Desor_1023"/>
<dbReference type="SMART" id="SM00382">
    <property type="entry name" value="AAA"/>
    <property type="match status" value="1"/>
</dbReference>
<dbReference type="OrthoDB" id="9768243at2"/>
<accession>G7W851</accession>
<dbReference type="PATRIC" id="fig|768706.3.peg.993"/>
<feature type="domain" description="AAA+ ATPase" evidence="3">
    <location>
        <begin position="186"/>
        <end position="335"/>
    </location>
</feature>
<dbReference type="InterPro" id="IPR014217">
    <property type="entry name" value="Spore_III_AA"/>
</dbReference>
<dbReference type="SUPFAM" id="SSF52540">
    <property type="entry name" value="P-loop containing nucleoside triphosphate hydrolases"/>
    <property type="match status" value="1"/>
</dbReference>
<dbReference type="EMBL" id="CP003108">
    <property type="protein sequence ID" value="AET66697.1"/>
    <property type="molecule type" value="Genomic_DNA"/>
</dbReference>
<keyword evidence="5" id="KW-1185">Reference proteome</keyword>
<dbReference type="PANTHER" id="PTHR20953">
    <property type="entry name" value="KINASE-RELATED"/>
    <property type="match status" value="1"/>
</dbReference>
<evidence type="ECO:0000313" key="4">
    <source>
        <dbReference type="EMBL" id="AET66697.1"/>
    </source>
</evidence>
<dbReference type="NCBIfam" id="TIGR02858">
    <property type="entry name" value="spore_III_AA"/>
    <property type="match status" value="1"/>
</dbReference>
<dbReference type="InterPro" id="IPR045735">
    <property type="entry name" value="Spore_III_AA_AAA+_ATPase"/>
</dbReference>
<dbReference type="Pfam" id="PF19568">
    <property type="entry name" value="Spore_III_AA"/>
    <property type="match status" value="1"/>
</dbReference>